<gene>
    <name evidence="1" type="ORF">PYCCODRAFT_1101510</name>
</gene>
<name>A0A1Y2I9G8_TRAC3</name>
<dbReference type="Proteomes" id="UP000193067">
    <property type="component" value="Unassembled WGS sequence"/>
</dbReference>
<evidence type="ECO:0000313" key="2">
    <source>
        <dbReference type="Proteomes" id="UP000193067"/>
    </source>
</evidence>
<protein>
    <submittedName>
        <fullName evidence="1">Uncharacterized protein</fullName>
    </submittedName>
</protein>
<organism evidence="1 2">
    <name type="scientific">Trametes coccinea (strain BRFM310)</name>
    <name type="common">Pycnoporus coccineus</name>
    <dbReference type="NCBI Taxonomy" id="1353009"/>
    <lineage>
        <taxon>Eukaryota</taxon>
        <taxon>Fungi</taxon>
        <taxon>Dikarya</taxon>
        <taxon>Basidiomycota</taxon>
        <taxon>Agaricomycotina</taxon>
        <taxon>Agaricomycetes</taxon>
        <taxon>Polyporales</taxon>
        <taxon>Polyporaceae</taxon>
        <taxon>Trametes</taxon>
    </lineage>
</organism>
<proteinExistence type="predicted"/>
<reference evidence="1 2" key="1">
    <citation type="journal article" date="2015" name="Biotechnol. Biofuels">
        <title>Enhanced degradation of softwood versus hardwood by the white-rot fungus Pycnoporus coccineus.</title>
        <authorList>
            <person name="Couturier M."/>
            <person name="Navarro D."/>
            <person name="Chevret D."/>
            <person name="Henrissat B."/>
            <person name="Piumi F."/>
            <person name="Ruiz-Duenas F.J."/>
            <person name="Martinez A.T."/>
            <person name="Grigoriev I.V."/>
            <person name="Riley R."/>
            <person name="Lipzen A."/>
            <person name="Berrin J.G."/>
            <person name="Master E.R."/>
            <person name="Rosso M.N."/>
        </authorList>
    </citation>
    <scope>NUCLEOTIDE SEQUENCE [LARGE SCALE GENOMIC DNA]</scope>
    <source>
        <strain evidence="1 2">BRFM310</strain>
    </source>
</reference>
<sequence>MLSSASMSCCIILHRYDGIVWMSFCSLYTSTYVCSSMILRVQEPGARTIAISVGLRSGGPATAEFKRINLSSRTHPTLKANVMFSRLSRLLTAFSPAVYPSAILIVGDPSISTHIFHLLPEDGTVERFSLTTPSSTPRYGGATEQSRKQLGAVKVYVGDGETVAEFLDDVETRARKLWDDDPKSQREPTGTIDVHHLAQKVLEPAALEAIREREGRSASVNATQTYPIFILRINRARPGRIVSEPTSL</sequence>
<evidence type="ECO:0000313" key="1">
    <source>
        <dbReference type="EMBL" id="OSC97757.1"/>
    </source>
</evidence>
<dbReference type="OrthoDB" id="2724540at2759"/>
<dbReference type="EMBL" id="KZ084146">
    <property type="protein sequence ID" value="OSC97757.1"/>
    <property type="molecule type" value="Genomic_DNA"/>
</dbReference>
<keyword evidence="2" id="KW-1185">Reference proteome</keyword>
<dbReference type="AlphaFoldDB" id="A0A1Y2I9G8"/>
<accession>A0A1Y2I9G8</accession>